<keyword evidence="1" id="KW-1133">Transmembrane helix</keyword>
<dbReference type="EMBL" id="JACIEH010000005">
    <property type="protein sequence ID" value="MBB4101144.1"/>
    <property type="molecule type" value="Genomic_DNA"/>
</dbReference>
<keyword evidence="1" id="KW-0812">Transmembrane</keyword>
<name>A0A7W6JX24_9SPHN</name>
<keyword evidence="1" id="KW-0472">Membrane</keyword>
<evidence type="ECO:0000313" key="2">
    <source>
        <dbReference type="EMBL" id="MBB4101144.1"/>
    </source>
</evidence>
<organism evidence="2 3">
    <name type="scientific">Sphingomonas kyeonggiensis</name>
    <dbReference type="NCBI Taxonomy" id="1268553"/>
    <lineage>
        <taxon>Bacteria</taxon>
        <taxon>Pseudomonadati</taxon>
        <taxon>Pseudomonadota</taxon>
        <taxon>Alphaproteobacteria</taxon>
        <taxon>Sphingomonadales</taxon>
        <taxon>Sphingomonadaceae</taxon>
        <taxon>Sphingomonas</taxon>
    </lineage>
</organism>
<gene>
    <name evidence="2" type="ORF">GGR46_004734</name>
</gene>
<evidence type="ECO:0000313" key="3">
    <source>
        <dbReference type="Proteomes" id="UP000557392"/>
    </source>
</evidence>
<feature type="transmembrane region" description="Helical" evidence="1">
    <location>
        <begin position="73"/>
        <end position="94"/>
    </location>
</feature>
<dbReference type="Proteomes" id="UP000557392">
    <property type="component" value="Unassembled WGS sequence"/>
</dbReference>
<protein>
    <submittedName>
        <fullName evidence="2">Putative RDD family membrane protein YckC</fullName>
    </submittedName>
</protein>
<dbReference type="AlphaFoldDB" id="A0A7W6JX24"/>
<comment type="caution">
    <text evidence="2">The sequence shown here is derived from an EMBL/GenBank/DDBJ whole genome shotgun (WGS) entry which is preliminary data.</text>
</comment>
<proteinExistence type="predicted"/>
<accession>A0A7W6JX24</accession>
<evidence type="ECO:0000256" key="1">
    <source>
        <dbReference type="SAM" id="Phobius"/>
    </source>
</evidence>
<reference evidence="2 3" key="1">
    <citation type="submission" date="2020-08" db="EMBL/GenBank/DDBJ databases">
        <title>Genomic Encyclopedia of Type Strains, Phase IV (KMG-IV): sequencing the most valuable type-strain genomes for metagenomic binning, comparative biology and taxonomic classification.</title>
        <authorList>
            <person name="Goeker M."/>
        </authorList>
    </citation>
    <scope>NUCLEOTIDE SEQUENCE [LARGE SCALE GENOMIC DNA]</scope>
    <source>
        <strain evidence="2 3">DSM 101806</strain>
    </source>
</reference>
<sequence length="96" mass="9914">MASAQLGGQGWSMAGRSLTALIGGYAAAAGLATLLARLLPVERVEATAWGMILSFLFYAAFGLWAFHEPRLTRVAAVIWGTAVIAGGAALLLGVRP</sequence>
<dbReference type="RefSeq" id="WP_184000500.1">
    <property type="nucleotide sequence ID" value="NZ_JACIEH010000005.1"/>
</dbReference>
<feature type="transmembrane region" description="Helical" evidence="1">
    <location>
        <begin position="20"/>
        <end position="39"/>
    </location>
</feature>
<keyword evidence="3" id="KW-1185">Reference proteome</keyword>
<feature type="transmembrane region" description="Helical" evidence="1">
    <location>
        <begin position="46"/>
        <end position="67"/>
    </location>
</feature>